<name>A0ACC1CZG6_9NEOP</name>
<gene>
    <name evidence="1" type="ORF">K1T71_006985</name>
</gene>
<dbReference type="EMBL" id="CM034398">
    <property type="protein sequence ID" value="KAJ0176976.1"/>
    <property type="molecule type" value="Genomic_DNA"/>
</dbReference>
<evidence type="ECO:0000313" key="2">
    <source>
        <dbReference type="Proteomes" id="UP000824533"/>
    </source>
</evidence>
<protein>
    <submittedName>
        <fullName evidence="1">Uncharacterized protein</fullName>
    </submittedName>
</protein>
<proteinExistence type="predicted"/>
<reference evidence="1 2" key="1">
    <citation type="journal article" date="2021" name="Front. Genet.">
        <title>Chromosome-Level Genome Assembly Reveals Significant Gene Expansion in the Toll and IMD Signaling Pathways of Dendrolimus kikuchii.</title>
        <authorList>
            <person name="Zhou J."/>
            <person name="Wu P."/>
            <person name="Xiong Z."/>
            <person name="Liu N."/>
            <person name="Zhao N."/>
            <person name="Ji M."/>
            <person name="Qiu Y."/>
            <person name="Yang B."/>
        </authorList>
    </citation>
    <scope>NUCLEOTIDE SEQUENCE [LARGE SCALE GENOMIC DNA]</scope>
    <source>
        <strain evidence="1">Ann1</strain>
    </source>
</reference>
<dbReference type="Proteomes" id="UP000824533">
    <property type="component" value="Linkage Group LG12"/>
</dbReference>
<sequence length="496" mass="56321">MEGINENNYYIIEFVTPCNGEKYAILPHSWIKSGKPTKGVVVVAYPKEHPIITTRRAKHNEECGENWKTYVATIKHDCSDFDAAKFKLNWITFLNKSDQTLTELTPTMDHNASKINPINLQNDNQNNNRNGLLQKPTSTQSTTINISSDVQNHPVSTKNQNHYVESSKSEQLLPTYTDYLFEGLNLQECAPNLLTNTNRIDQNISQNFPSAVQNPSKAINNSVKYNSPHVQNRSDLDTHNEKTVNGRSAEKNCIMQSNSCKITTENRSPRIDVSQSLTVPSKPNETFIPHPHPGNNTSSLKMPATSTTPIDTTEKEKRRQENNGKHVKKSYNNTDDGLRNDDSKDRCNLNNKQNSNRSLDFPPEYDSNDTRWTLKHRKFVVGIVELVPRSSVYISVTEYARCIRKANNCTSLAQMLLTSIFSDRALRVCSLFGENTGTKLDEHTKEVILKFVAVYGIENDWPTYSSHTMTDILNNKIQDIRSKLPEKKRLGLSSRK</sequence>
<accession>A0ACC1CZG6</accession>
<organism evidence="1 2">
    <name type="scientific">Dendrolimus kikuchii</name>
    <dbReference type="NCBI Taxonomy" id="765133"/>
    <lineage>
        <taxon>Eukaryota</taxon>
        <taxon>Metazoa</taxon>
        <taxon>Ecdysozoa</taxon>
        <taxon>Arthropoda</taxon>
        <taxon>Hexapoda</taxon>
        <taxon>Insecta</taxon>
        <taxon>Pterygota</taxon>
        <taxon>Neoptera</taxon>
        <taxon>Endopterygota</taxon>
        <taxon>Lepidoptera</taxon>
        <taxon>Glossata</taxon>
        <taxon>Ditrysia</taxon>
        <taxon>Bombycoidea</taxon>
        <taxon>Lasiocampidae</taxon>
        <taxon>Dendrolimus</taxon>
    </lineage>
</organism>
<comment type="caution">
    <text evidence="1">The sequence shown here is derived from an EMBL/GenBank/DDBJ whole genome shotgun (WGS) entry which is preliminary data.</text>
</comment>
<evidence type="ECO:0000313" key="1">
    <source>
        <dbReference type="EMBL" id="KAJ0176976.1"/>
    </source>
</evidence>
<keyword evidence="2" id="KW-1185">Reference proteome</keyword>